<comment type="catalytic activity">
    <reaction evidence="8">
        <text>(2S,6S)-2,6-diaminopimelate = meso-2,6-diaminopimelate</text>
        <dbReference type="Rhea" id="RHEA:15393"/>
        <dbReference type="ChEBI" id="CHEBI:57609"/>
        <dbReference type="ChEBI" id="CHEBI:57791"/>
        <dbReference type="EC" id="5.1.1.7"/>
    </reaction>
</comment>
<dbReference type="OMA" id="GIRCFAR"/>
<keyword evidence="7" id="KW-0413">Isomerase</keyword>
<dbReference type="SUPFAM" id="SSF54506">
    <property type="entry name" value="Diaminopimelate epimerase-like"/>
    <property type="match status" value="2"/>
</dbReference>
<evidence type="ECO:0000256" key="1">
    <source>
        <dbReference type="ARBA" id="ARBA00004229"/>
    </source>
</evidence>
<dbReference type="Pfam" id="PF01678">
    <property type="entry name" value="DAP_epimerase"/>
    <property type="match status" value="2"/>
</dbReference>
<dbReference type="EMBL" id="KZ772673">
    <property type="protein sequence ID" value="PTQ50169.1"/>
    <property type="molecule type" value="Genomic_DNA"/>
</dbReference>
<dbReference type="Gene3D" id="3.10.310.10">
    <property type="entry name" value="Diaminopimelate Epimerase, Chain A, domain 1"/>
    <property type="match status" value="2"/>
</dbReference>
<dbReference type="EMBL" id="KZ772673">
    <property type="protein sequence ID" value="PTQ50168.1"/>
    <property type="molecule type" value="Genomic_DNA"/>
</dbReference>
<dbReference type="EC" id="5.1.1.7" evidence="4"/>
<comment type="similarity">
    <text evidence="3">Belongs to the diaminopimelate epimerase family.</text>
</comment>
<dbReference type="AlphaFoldDB" id="A0A2R6XVN0"/>
<dbReference type="Gramene" id="Mp1g18610.2">
    <property type="protein sequence ID" value="Mp1g18610.2.cds"/>
    <property type="gene ID" value="Mp1g18610"/>
</dbReference>
<reference evidence="9" key="2">
    <citation type="submission" date="2017-12" db="EMBL/GenBank/DDBJ databases">
        <title>WGS assembly of Marchantia polymorpha.</title>
        <authorList>
            <person name="Bowman J.L."/>
            <person name="Kohchi T."/>
            <person name="Yamato K.T."/>
            <person name="Jenkins J."/>
            <person name="Shu S."/>
            <person name="Ishizaki K."/>
            <person name="Yamaoka S."/>
            <person name="Nishihama R."/>
            <person name="Nakamura Y."/>
            <person name="Berger F."/>
            <person name="Adam C."/>
            <person name="Aki S.S."/>
            <person name="Althoff F."/>
            <person name="Araki T."/>
            <person name="Arteaga-Vazquez M.A."/>
            <person name="Balasubrmanian S."/>
            <person name="Bauer D."/>
            <person name="Boehm C.R."/>
            <person name="Briginshaw L."/>
            <person name="Caballero-Perez J."/>
            <person name="Catarino B."/>
            <person name="Chen F."/>
            <person name="Chiyoda S."/>
            <person name="Chovatia M."/>
            <person name="Davies K.M."/>
            <person name="Delmans M."/>
            <person name="Demura T."/>
            <person name="Dierschke T."/>
            <person name="Dolan L."/>
            <person name="Dorantes-Acosta A.E."/>
            <person name="Eklund D.M."/>
            <person name="Florent S.N."/>
            <person name="Flores-Sandoval E."/>
            <person name="Fujiyama A."/>
            <person name="Fukuzawa H."/>
            <person name="Galik B."/>
            <person name="Grimanelli D."/>
            <person name="Grimwood J."/>
            <person name="Grossniklaus U."/>
            <person name="Hamada T."/>
            <person name="Haseloff J."/>
            <person name="Hetherington A.J."/>
            <person name="Higo A."/>
            <person name="Hirakawa Y."/>
            <person name="Hundley H.N."/>
            <person name="Ikeda Y."/>
            <person name="Inoue K."/>
            <person name="Inoue S."/>
            <person name="Ishida S."/>
            <person name="Jia Q."/>
            <person name="Kakita M."/>
            <person name="Kanazawa T."/>
            <person name="Kawai Y."/>
            <person name="Kawashima T."/>
            <person name="Kennedy M."/>
            <person name="Kinose K."/>
            <person name="Kinoshita T."/>
            <person name="Kohara Y."/>
            <person name="Koide E."/>
            <person name="Komatsu K."/>
            <person name="Kopischke S."/>
            <person name="Kubo M."/>
            <person name="Kyozuka J."/>
            <person name="Lagercrantz U."/>
            <person name="Lin S.S."/>
            <person name="Lindquist E."/>
            <person name="Lipzen A.M."/>
            <person name="Lu C."/>
            <person name="Luna E.D."/>
            <person name="Martienssen R.A."/>
            <person name="Minamino N."/>
            <person name="Mizutani M."/>
            <person name="Mizutani M."/>
            <person name="Mochizuki N."/>
            <person name="Monte I."/>
            <person name="Mosher R."/>
            <person name="Nagasaki H."/>
            <person name="Nakagami H."/>
            <person name="Naramoto S."/>
            <person name="Nishitani K."/>
            <person name="Ohtani M."/>
            <person name="Okamoto T."/>
            <person name="Okumura M."/>
            <person name="Phillips J."/>
            <person name="Pollak B."/>
            <person name="Reinders A."/>
            <person name="Roevekamp M."/>
            <person name="Sano R."/>
            <person name="Sawa S."/>
            <person name="Schmid M.W."/>
            <person name="Shirakawa M."/>
            <person name="Solano R."/>
            <person name="Spunde A."/>
            <person name="Suetsugu N."/>
            <person name="Sugano S."/>
            <person name="Sugiyama A."/>
            <person name="Sun R."/>
            <person name="Suzuki Y."/>
            <person name="Takenaka M."/>
            <person name="Takezawa D."/>
            <person name="Tomogane H."/>
            <person name="Tsuzuki M."/>
            <person name="Ueda T."/>
            <person name="Umeda M."/>
            <person name="Ward J.M."/>
            <person name="Watanabe Y."/>
            <person name="Yazaki K."/>
            <person name="Yokoyama R."/>
            <person name="Yoshitake Y."/>
            <person name="Yotsui I."/>
            <person name="Zachgo S."/>
            <person name="Schmutz J."/>
        </authorList>
    </citation>
    <scope>NUCLEOTIDE SEQUENCE [LARGE SCALE GENOMIC DNA]</scope>
    <source>
        <strain evidence="9">Tak-1</strain>
    </source>
</reference>
<dbReference type="Proteomes" id="UP000244005">
    <property type="component" value="Unassembled WGS sequence"/>
</dbReference>
<dbReference type="PANTHER" id="PTHR31689:SF0">
    <property type="entry name" value="DIAMINOPIMELATE EPIMERASE"/>
    <property type="match status" value="1"/>
</dbReference>
<evidence type="ECO:0000256" key="4">
    <source>
        <dbReference type="ARBA" id="ARBA00013080"/>
    </source>
</evidence>
<dbReference type="OrthoDB" id="4768at2759"/>
<keyword evidence="5" id="KW-0028">Amino-acid biosynthesis</keyword>
<dbReference type="GO" id="GO:0009089">
    <property type="term" value="P:lysine biosynthetic process via diaminopimelate"/>
    <property type="evidence" value="ECO:0000318"/>
    <property type="project" value="GO_Central"/>
</dbReference>
<evidence type="ECO:0000256" key="2">
    <source>
        <dbReference type="ARBA" id="ARBA00005196"/>
    </source>
</evidence>
<evidence type="ECO:0000256" key="8">
    <source>
        <dbReference type="ARBA" id="ARBA00051712"/>
    </source>
</evidence>
<accession>A0A2R6XVN0</accession>
<name>A0A2R6XVN0_MARPO</name>
<dbReference type="NCBIfam" id="TIGR00652">
    <property type="entry name" value="DapF"/>
    <property type="match status" value="1"/>
</dbReference>
<dbReference type="InterPro" id="IPR001653">
    <property type="entry name" value="DAP_epimerase_DapF"/>
</dbReference>
<keyword evidence="10" id="KW-1185">Reference proteome</keyword>
<reference evidence="10" key="1">
    <citation type="journal article" date="2017" name="Cell">
        <title>Insights into land plant evolution garnered from the Marchantia polymorpha genome.</title>
        <authorList>
            <person name="Bowman J.L."/>
            <person name="Kohchi T."/>
            <person name="Yamato K.T."/>
            <person name="Jenkins J."/>
            <person name="Shu S."/>
            <person name="Ishizaki K."/>
            <person name="Yamaoka S."/>
            <person name="Nishihama R."/>
            <person name="Nakamura Y."/>
            <person name="Berger F."/>
            <person name="Adam C."/>
            <person name="Aki S.S."/>
            <person name="Althoff F."/>
            <person name="Araki T."/>
            <person name="Arteaga-Vazquez M.A."/>
            <person name="Balasubrmanian S."/>
            <person name="Barry K."/>
            <person name="Bauer D."/>
            <person name="Boehm C.R."/>
            <person name="Briginshaw L."/>
            <person name="Caballero-Perez J."/>
            <person name="Catarino B."/>
            <person name="Chen F."/>
            <person name="Chiyoda S."/>
            <person name="Chovatia M."/>
            <person name="Davies K.M."/>
            <person name="Delmans M."/>
            <person name="Demura T."/>
            <person name="Dierschke T."/>
            <person name="Dolan L."/>
            <person name="Dorantes-Acosta A.E."/>
            <person name="Eklund D.M."/>
            <person name="Florent S.N."/>
            <person name="Flores-Sandoval E."/>
            <person name="Fujiyama A."/>
            <person name="Fukuzawa H."/>
            <person name="Galik B."/>
            <person name="Grimanelli D."/>
            <person name="Grimwood J."/>
            <person name="Grossniklaus U."/>
            <person name="Hamada T."/>
            <person name="Haseloff J."/>
            <person name="Hetherington A.J."/>
            <person name="Higo A."/>
            <person name="Hirakawa Y."/>
            <person name="Hundley H.N."/>
            <person name="Ikeda Y."/>
            <person name="Inoue K."/>
            <person name="Inoue S.I."/>
            <person name="Ishida S."/>
            <person name="Jia Q."/>
            <person name="Kakita M."/>
            <person name="Kanazawa T."/>
            <person name="Kawai Y."/>
            <person name="Kawashima T."/>
            <person name="Kennedy M."/>
            <person name="Kinose K."/>
            <person name="Kinoshita T."/>
            <person name="Kohara Y."/>
            <person name="Koide E."/>
            <person name="Komatsu K."/>
            <person name="Kopischke S."/>
            <person name="Kubo M."/>
            <person name="Kyozuka J."/>
            <person name="Lagercrantz U."/>
            <person name="Lin S.S."/>
            <person name="Lindquist E."/>
            <person name="Lipzen A.M."/>
            <person name="Lu C.W."/>
            <person name="De Luna E."/>
            <person name="Martienssen R.A."/>
            <person name="Minamino N."/>
            <person name="Mizutani M."/>
            <person name="Mizutani M."/>
            <person name="Mochizuki N."/>
            <person name="Monte I."/>
            <person name="Mosher R."/>
            <person name="Nagasaki H."/>
            <person name="Nakagami H."/>
            <person name="Naramoto S."/>
            <person name="Nishitani K."/>
            <person name="Ohtani M."/>
            <person name="Okamoto T."/>
            <person name="Okumura M."/>
            <person name="Phillips J."/>
            <person name="Pollak B."/>
            <person name="Reinders A."/>
            <person name="Rovekamp M."/>
            <person name="Sano R."/>
            <person name="Sawa S."/>
            <person name="Schmid M.W."/>
            <person name="Shirakawa M."/>
            <person name="Solano R."/>
            <person name="Spunde A."/>
            <person name="Suetsugu N."/>
            <person name="Sugano S."/>
            <person name="Sugiyama A."/>
            <person name="Sun R."/>
            <person name="Suzuki Y."/>
            <person name="Takenaka M."/>
            <person name="Takezawa D."/>
            <person name="Tomogane H."/>
            <person name="Tsuzuki M."/>
            <person name="Ueda T."/>
            <person name="Umeda M."/>
            <person name="Ward J.M."/>
            <person name="Watanabe Y."/>
            <person name="Yazaki K."/>
            <person name="Yokoyama R."/>
            <person name="Yoshitake Y."/>
            <person name="Yotsui I."/>
            <person name="Zachgo S."/>
            <person name="Schmutz J."/>
        </authorList>
    </citation>
    <scope>NUCLEOTIDE SEQUENCE [LARGE SCALE GENOMIC DNA]</scope>
    <source>
        <strain evidence="10">Tak-1</strain>
    </source>
</reference>
<evidence type="ECO:0000256" key="7">
    <source>
        <dbReference type="ARBA" id="ARBA00023235"/>
    </source>
</evidence>
<organism evidence="9 10">
    <name type="scientific">Marchantia polymorpha</name>
    <name type="common">Common liverwort</name>
    <name type="synonym">Marchantia aquatica</name>
    <dbReference type="NCBI Taxonomy" id="3197"/>
    <lineage>
        <taxon>Eukaryota</taxon>
        <taxon>Viridiplantae</taxon>
        <taxon>Streptophyta</taxon>
        <taxon>Embryophyta</taxon>
        <taxon>Marchantiophyta</taxon>
        <taxon>Marchantiopsida</taxon>
        <taxon>Marchantiidae</taxon>
        <taxon>Marchantiales</taxon>
        <taxon>Marchantiaceae</taxon>
        <taxon>Marchantia</taxon>
    </lineage>
</organism>
<dbReference type="PROSITE" id="PS01326">
    <property type="entry name" value="DAP_EPIMERASE"/>
    <property type="match status" value="1"/>
</dbReference>
<proteinExistence type="inferred from homology"/>
<comment type="pathway">
    <text evidence="2">Amino-acid biosynthesis; L-lysine biosynthesis via DAP pathway; DL-2,6-diaminopimelate from LL-2,6-diaminopimelate: step 1/1.</text>
</comment>
<evidence type="ECO:0000313" key="9">
    <source>
        <dbReference type="EMBL" id="PTQ50168.1"/>
    </source>
</evidence>
<protein>
    <recommendedName>
        <fullName evidence="4">diaminopimelate epimerase</fullName>
        <ecNumber evidence="4">5.1.1.7</ecNumber>
    </recommendedName>
</protein>
<dbReference type="Gramene" id="Mp1g18610.1">
    <property type="protein sequence ID" value="Mp1g18610.1.cds"/>
    <property type="gene ID" value="Mp1g18610"/>
</dbReference>
<sequence>MLFCCCGRMASLVHSSALSCSRATAALAPLPSRGDCRALNNGGLRTDLGLCRHKSNLPLLRRTRCDAFGNVRAQAMSVGVETKIASKADVGESSLQFVKYHGLGNDFILVDNRKSSTPCISPEAAAKLCDRNFGVGADGVIFVLPGINGSDYTMRIYNSDGSEPEMCGNGIRCMAKFVAELEGITESRSYKIDTLAGLIVPKLMDDGQICVDMGTPILEAKKIPTTLEPTQDGAVVKAPLVVAGRSWNVTCVSMGNPHCVALLDANEDVYSLPLAEIGPLFEKNEVFPAKTNTEFVQVLSPSHLRMRVWERGAGPTLACGTGACALVVAAVLEGRAERDCLVELPGGPLQIEWRESDNHVYMTGPAEIAFRGTAYL</sequence>
<gene>
    <name evidence="9" type="ORF">MARPO_0001s0200</name>
</gene>
<dbReference type="GO" id="GO:0008837">
    <property type="term" value="F:diaminopimelate epimerase activity"/>
    <property type="evidence" value="ECO:0000318"/>
    <property type="project" value="GO_Central"/>
</dbReference>
<dbReference type="FunFam" id="3.10.310.10:FF:000011">
    <property type="entry name" value="Diaminopimelate epimerase, chloroplastic"/>
    <property type="match status" value="1"/>
</dbReference>
<evidence type="ECO:0000256" key="5">
    <source>
        <dbReference type="ARBA" id="ARBA00022605"/>
    </source>
</evidence>
<dbReference type="GO" id="GO:0005829">
    <property type="term" value="C:cytosol"/>
    <property type="evidence" value="ECO:0000318"/>
    <property type="project" value="GO_Central"/>
</dbReference>
<dbReference type="FunFam" id="3.10.310.10:FF:000009">
    <property type="entry name" value="Diaminopimelate epimerase chloroplastic"/>
    <property type="match status" value="1"/>
</dbReference>
<dbReference type="UniPathway" id="UPA00034">
    <property type="reaction ID" value="UER00025"/>
</dbReference>
<dbReference type="HAMAP" id="MF_00197">
    <property type="entry name" value="DAP_epimerase"/>
    <property type="match status" value="1"/>
</dbReference>
<comment type="subcellular location">
    <subcellularLocation>
        <location evidence="1">Plastid</location>
        <location evidence="1">Chloroplast</location>
    </subcellularLocation>
</comment>
<dbReference type="PANTHER" id="PTHR31689">
    <property type="entry name" value="DIAMINOPIMELATE EPIMERASE, CHLOROPLASTIC"/>
    <property type="match status" value="1"/>
</dbReference>
<dbReference type="GO" id="GO:0009507">
    <property type="term" value="C:chloroplast"/>
    <property type="evidence" value="ECO:0007669"/>
    <property type="project" value="UniProtKB-SubCell"/>
</dbReference>
<evidence type="ECO:0000313" key="10">
    <source>
        <dbReference type="Proteomes" id="UP000244005"/>
    </source>
</evidence>
<evidence type="ECO:0000256" key="6">
    <source>
        <dbReference type="ARBA" id="ARBA00023154"/>
    </source>
</evidence>
<keyword evidence="6" id="KW-0457">Lysine biosynthesis</keyword>
<evidence type="ECO:0000256" key="3">
    <source>
        <dbReference type="ARBA" id="ARBA00010219"/>
    </source>
</evidence>
<dbReference type="InterPro" id="IPR018510">
    <property type="entry name" value="DAP_epimerase_AS"/>
</dbReference>